<evidence type="ECO:0000256" key="5">
    <source>
        <dbReference type="PROSITE-ProRule" id="PRU00070"/>
    </source>
</evidence>
<dbReference type="GO" id="GO:0006357">
    <property type="term" value="P:regulation of transcription by RNA polymerase II"/>
    <property type="evidence" value="ECO:0000318"/>
    <property type="project" value="GO_Central"/>
</dbReference>
<keyword evidence="4 5" id="KW-0539">Nucleus</keyword>
<gene>
    <name evidence="6" type="primary">WBGene00279770</name>
</gene>
<evidence type="ECO:0000313" key="7">
    <source>
        <dbReference type="Proteomes" id="UP000005239"/>
    </source>
</evidence>
<accession>A0A2A6CQP8</accession>
<dbReference type="GO" id="GO:0046872">
    <property type="term" value="F:metal ion binding"/>
    <property type="evidence" value="ECO:0007669"/>
    <property type="project" value="UniProtKB-KW"/>
</dbReference>
<evidence type="ECO:0000256" key="1">
    <source>
        <dbReference type="ARBA" id="ARBA00022723"/>
    </source>
</evidence>
<comment type="subcellular location">
    <subcellularLocation>
        <location evidence="5">Nucleus</location>
    </subcellularLocation>
</comment>
<dbReference type="Gene3D" id="4.10.1040.10">
    <property type="entry name" value="DM DNA-binding domain"/>
    <property type="match status" value="1"/>
</dbReference>
<name>A0A2A6CQP8_PRIPA</name>
<dbReference type="EnsemblMetazoa" id="PPA41401.1">
    <property type="protein sequence ID" value="PPA41401.1"/>
    <property type="gene ID" value="WBGene00279770"/>
</dbReference>
<dbReference type="GO" id="GO:0005634">
    <property type="term" value="C:nucleus"/>
    <property type="evidence" value="ECO:0000318"/>
    <property type="project" value="GO_Central"/>
</dbReference>
<dbReference type="SUPFAM" id="SSF82927">
    <property type="entry name" value="Cysteine-rich DNA binding domain, (DM domain)"/>
    <property type="match status" value="1"/>
</dbReference>
<dbReference type="GO" id="GO:0007548">
    <property type="term" value="P:sex differentiation"/>
    <property type="evidence" value="ECO:0000318"/>
    <property type="project" value="GO_Central"/>
</dbReference>
<dbReference type="InterPro" id="IPR036407">
    <property type="entry name" value="DM_DNA-bd_sf"/>
</dbReference>
<protein>
    <submittedName>
        <fullName evidence="6">DM domain-containing protein</fullName>
    </submittedName>
</protein>
<keyword evidence="1 5" id="KW-0479">Metal-binding</keyword>
<feature type="DNA-binding region" description="DM" evidence="5">
    <location>
        <begin position="66"/>
        <end position="113"/>
    </location>
</feature>
<dbReference type="InterPro" id="IPR001275">
    <property type="entry name" value="DM_DNA-bd"/>
</dbReference>
<evidence type="ECO:0000256" key="4">
    <source>
        <dbReference type="ARBA" id="ARBA00023242"/>
    </source>
</evidence>
<dbReference type="SMART" id="SM00301">
    <property type="entry name" value="DM"/>
    <property type="match status" value="2"/>
</dbReference>
<reference evidence="7" key="1">
    <citation type="journal article" date="2008" name="Nat. Genet.">
        <title>The Pristionchus pacificus genome provides a unique perspective on nematode lifestyle and parasitism.</title>
        <authorList>
            <person name="Dieterich C."/>
            <person name="Clifton S.W."/>
            <person name="Schuster L.N."/>
            <person name="Chinwalla A."/>
            <person name="Delehaunty K."/>
            <person name="Dinkelacker I."/>
            <person name="Fulton L."/>
            <person name="Fulton R."/>
            <person name="Godfrey J."/>
            <person name="Minx P."/>
            <person name="Mitreva M."/>
            <person name="Roeseler W."/>
            <person name="Tian H."/>
            <person name="Witte H."/>
            <person name="Yang S.P."/>
            <person name="Wilson R.K."/>
            <person name="Sommer R.J."/>
        </authorList>
    </citation>
    <scope>NUCLEOTIDE SEQUENCE [LARGE SCALE GENOMIC DNA]</scope>
    <source>
        <strain evidence="7">PS312</strain>
    </source>
</reference>
<evidence type="ECO:0000313" key="6">
    <source>
        <dbReference type="EnsemblMetazoa" id="PPA41401.1"/>
    </source>
</evidence>
<evidence type="ECO:0000256" key="2">
    <source>
        <dbReference type="ARBA" id="ARBA00022833"/>
    </source>
</evidence>
<evidence type="ECO:0000256" key="3">
    <source>
        <dbReference type="ARBA" id="ARBA00023125"/>
    </source>
</evidence>
<keyword evidence="3 5" id="KW-0238">DNA-binding</keyword>
<keyword evidence="7" id="KW-1185">Reference proteome</keyword>
<dbReference type="GO" id="GO:0000981">
    <property type="term" value="F:DNA-binding transcription factor activity, RNA polymerase II-specific"/>
    <property type="evidence" value="ECO:0000318"/>
    <property type="project" value="GO_Central"/>
</dbReference>
<dbReference type="Pfam" id="PF00751">
    <property type="entry name" value="DM"/>
    <property type="match status" value="1"/>
</dbReference>
<proteinExistence type="predicted"/>
<keyword evidence="2 5" id="KW-0862">Zinc</keyword>
<dbReference type="PROSITE" id="PS50809">
    <property type="entry name" value="DM_2"/>
    <property type="match status" value="1"/>
</dbReference>
<organism evidence="6 7">
    <name type="scientific">Pristionchus pacificus</name>
    <name type="common">Parasitic nematode worm</name>
    <dbReference type="NCBI Taxonomy" id="54126"/>
    <lineage>
        <taxon>Eukaryota</taxon>
        <taxon>Metazoa</taxon>
        <taxon>Ecdysozoa</taxon>
        <taxon>Nematoda</taxon>
        <taxon>Chromadorea</taxon>
        <taxon>Rhabditida</taxon>
        <taxon>Rhabditina</taxon>
        <taxon>Diplogasteromorpha</taxon>
        <taxon>Diplogasteroidea</taxon>
        <taxon>Neodiplogasteridae</taxon>
        <taxon>Pristionchus</taxon>
    </lineage>
</organism>
<reference evidence="6" key="2">
    <citation type="submission" date="2022-06" db="UniProtKB">
        <authorList>
            <consortium name="EnsemblMetazoa"/>
        </authorList>
    </citation>
    <scope>IDENTIFICATION</scope>
    <source>
        <strain evidence="6">PS312</strain>
    </source>
</reference>
<dbReference type="OrthoDB" id="5849055at2759"/>
<dbReference type="GO" id="GO:0000978">
    <property type="term" value="F:RNA polymerase II cis-regulatory region sequence-specific DNA binding"/>
    <property type="evidence" value="ECO:0000318"/>
    <property type="project" value="GO_Central"/>
</dbReference>
<sequence>MNPKRCMKCLFHGEVASHSVKECIRANCNCRRCSLLRERRQIVNTLVRESKTQKIKLEIKESKYTCSKCRHHGIVSIKKFHTPCPYQAFHCRSCTLTEDKRRIENELAKANNRIIESSTTLSTNTAHDAVETTVPILVCNNNEFMSAEAKAIMDLVNLRYIDQLIFSPKTIDPRALHSLFSQPYIRLPDEWKHEMPAIIKCVQETLDRFPVLRKSCCHFWLRINSVALLGERIDSVLAQARAHRFVPCSEANTTWTIVSR</sequence>
<accession>A0A8R1Z5I7</accession>
<dbReference type="AlphaFoldDB" id="A0A2A6CQP8"/>
<dbReference type="Proteomes" id="UP000005239">
    <property type="component" value="Unassembled WGS sequence"/>
</dbReference>